<gene>
    <name evidence="1" type="ORF">LPLAT_LOCUS8340</name>
</gene>
<keyword evidence="2" id="KW-1185">Reference proteome</keyword>
<protein>
    <submittedName>
        <fullName evidence="1">Uncharacterized protein</fullName>
    </submittedName>
</protein>
<dbReference type="EMBL" id="CAXIPU020000647">
    <property type="protein sequence ID" value="CAL1672537.1"/>
    <property type="molecule type" value="Genomic_DNA"/>
</dbReference>
<evidence type="ECO:0000313" key="1">
    <source>
        <dbReference type="EMBL" id="CAL1672537.1"/>
    </source>
</evidence>
<dbReference type="Proteomes" id="UP001497644">
    <property type="component" value="Unassembled WGS sequence"/>
</dbReference>
<organism evidence="1 2">
    <name type="scientific">Lasius platythorax</name>
    <dbReference type="NCBI Taxonomy" id="488582"/>
    <lineage>
        <taxon>Eukaryota</taxon>
        <taxon>Metazoa</taxon>
        <taxon>Ecdysozoa</taxon>
        <taxon>Arthropoda</taxon>
        <taxon>Hexapoda</taxon>
        <taxon>Insecta</taxon>
        <taxon>Pterygota</taxon>
        <taxon>Neoptera</taxon>
        <taxon>Endopterygota</taxon>
        <taxon>Hymenoptera</taxon>
        <taxon>Apocrita</taxon>
        <taxon>Aculeata</taxon>
        <taxon>Formicoidea</taxon>
        <taxon>Formicidae</taxon>
        <taxon>Formicinae</taxon>
        <taxon>Lasius</taxon>
        <taxon>Lasius</taxon>
    </lineage>
</organism>
<evidence type="ECO:0000313" key="2">
    <source>
        <dbReference type="Proteomes" id="UP001497644"/>
    </source>
</evidence>
<comment type="caution">
    <text evidence="1">The sequence shown here is derived from an EMBL/GenBank/DDBJ whole genome shotgun (WGS) entry which is preliminary data.</text>
</comment>
<accession>A0AAV2MZ68</accession>
<sequence>MNQITDSFESGCGSVISIPKSGCMALIYGLVKASHENRRHGRSQASFWLRAELAEMQRQLTAAVAAKKAPNNYSTSSSSATVAATICVIAEST</sequence>
<name>A0AAV2MZ68_9HYME</name>
<proteinExistence type="predicted"/>
<dbReference type="AlphaFoldDB" id="A0AAV2MZ68"/>
<reference evidence="1" key="1">
    <citation type="submission" date="2024-04" db="EMBL/GenBank/DDBJ databases">
        <authorList>
            <consortium name="Molecular Ecology Group"/>
        </authorList>
    </citation>
    <scope>NUCLEOTIDE SEQUENCE</scope>
</reference>